<organism evidence="1 2">
    <name type="scientific">Bizionia arctica</name>
    <dbReference type="NCBI Taxonomy" id="1495645"/>
    <lineage>
        <taxon>Bacteria</taxon>
        <taxon>Pseudomonadati</taxon>
        <taxon>Bacteroidota</taxon>
        <taxon>Flavobacteriia</taxon>
        <taxon>Flavobacteriales</taxon>
        <taxon>Flavobacteriaceae</taxon>
        <taxon>Bizionia</taxon>
    </lineage>
</organism>
<evidence type="ECO:0008006" key="3">
    <source>
        <dbReference type="Google" id="ProtNLM"/>
    </source>
</evidence>
<reference evidence="1" key="2">
    <citation type="submission" date="2020-09" db="EMBL/GenBank/DDBJ databases">
        <authorList>
            <person name="Sun Q."/>
            <person name="Zhou Y."/>
        </authorList>
    </citation>
    <scope>NUCLEOTIDE SEQUENCE</scope>
    <source>
        <strain evidence="1">CGMCC 1.12751</strain>
    </source>
</reference>
<accession>A0A917LS31</accession>
<proteinExistence type="predicted"/>
<name>A0A917LS31_9FLAO</name>
<reference evidence="1" key="1">
    <citation type="journal article" date="2014" name="Int. J. Syst. Evol. Microbiol.">
        <title>Complete genome sequence of Corynebacterium casei LMG S-19264T (=DSM 44701T), isolated from a smear-ripened cheese.</title>
        <authorList>
            <consortium name="US DOE Joint Genome Institute (JGI-PGF)"/>
            <person name="Walter F."/>
            <person name="Albersmeier A."/>
            <person name="Kalinowski J."/>
            <person name="Ruckert C."/>
        </authorList>
    </citation>
    <scope>NUCLEOTIDE SEQUENCE</scope>
    <source>
        <strain evidence="1">CGMCC 1.12751</strain>
    </source>
</reference>
<dbReference type="EMBL" id="BMFQ01000003">
    <property type="protein sequence ID" value="GGG53236.1"/>
    <property type="molecule type" value="Genomic_DNA"/>
</dbReference>
<comment type="caution">
    <text evidence="1">The sequence shown here is derived from an EMBL/GenBank/DDBJ whole genome shotgun (WGS) entry which is preliminary data.</text>
</comment>
<dbReference type="Proteomes" id="UP000625976">
    <property type="component" value="Unassembled WGS sequence"/>
</dbReference>
<gene>
    <name evidence="1" type="ORF">GCM10010976_25340</name>
</gene>
<sequence>MAQLKDFWDWFLEYHEAIYYLRDFTLEEQAFYYQELDDRLQDYHPDLTYVIAFPKKDKKAILTLTANGSKDAMLFVSQLASVAPKIPKWKVKKILQAQLSIKAITKGKDDPYEFEEFPIKPSDLRWIPMHREADHDPCDLIFHLTSFPNINPPMDEEKLLIYIHFILLDLLGELVVSKAIGAGYYMDTLEPDDEWFTLDFLPMYLEGEGFDV</sequence>
<evidence type="ECO:0000313" key="1">
    <source>
        <dbReference type="EMBL" id="GGG53236.1"/>
    </source>
</evidence>
<evidence type="ECO:0000313" key="2">
    <source>
        <dbReference type="Proteomes" id="UP000625976"/>
    </source>
</evidence>
<keyword evidence="2" id="KW-1185">Reference proteome</keyword>
<protein>
    <recommendedName>
        <fullName evidence="3">DUF695 domain-containing protein</fullName>
    </recommendedName>
</protein>
<dbReference type="RefSeq" id="WP_188465444.1">
    <property type="nucleotide sequence ID" value="NZ_BMFQ01000003.1"/>
</dbReference>
<dbReference type="AlphaFoldDB" id="A0A917LS31"/>